<keyword evidence="1" id="KW-0732">Signal</keyword>
<reference evidence="2 3" key="1">
    <citation type="submission" date="2018-04" db="EMBL/GenBank/DDBJ databases">
        <title>Genomic Encyclopedia of Archaeal and Bacterial Type Strains, Phase II (KMG-II): from individual species to whole genera.</title>
        <authorList>
            <person name="Goeker M."/>
        </authorList>
    </citation>
    <scope>NUCLEOTIDE SEQUENCE [LARGE SCALE GENOMIC DNA]</scope>
    <source>
        <strain evidence="2 3">DSM 26809</strain>
    </source>
</reference>
<gene>
    <name evidence="2" type="ORF">C8P68_103446</name>
</gene>
<protein>
    <submittedName>
        <fullName evidence="2">GlcNAc-PI de-N-acetylase</fullName>
    </submittedName>
</protein>
<dbReference type="PANTHER" id="PTHR12993:SF11">
    <property type="entry name" value="N-ACETYLGLUCOSAMINYL-PHOSPHATIDYLINOSITOL DE-N-ACETYLASE"/>
    <property type="match status" value="1"/>
</dbReference>
<dbReference type="OrthoDB" id="937663at2"/>
<dbReference type="Proteomes" id="UP000244168">
    <property type="component" value="Unassembled WGS sequence"/>
</dbReference>
<dbReference type="AlphaFoldDB" id="A0A2T5JBP1"/>
<sequence length="309" mass="34975">MKPKKYQLLILFVFLGIIQYNAHAQTPLKTLVIIAHPDDESMLSVTLYKLAKEQHGQVDLFVITNGEAGYRYSTLAEQYYGLKLTDAADARKNLPAIRKKELHEAGEVLGISHYYFGNQADSHYSTDEHEPLDTSWHVPAVKQQLHQLLIQNHYNYVFCLLPEADTHAGHKAATLLALDVVASLPANERPIVLGAALRNKADDVKTFKQLAAYERTTAISTAPSFSVDRTTSFSYRNKINYKIIANWELAAHKSQGATQMTMNDGDLEEFWYFKINSPEKLAQTAQLFERLSQSPYVQQQWLSQTSTKP</sequence>
<dbReference type="PANTHER" id="PTHR12993">
    <property type="entry name" value="N-ACETYLGLUCOSAMINYL-PHOSPHATIDYLINOSITOL DE-N-ACETYLASE-RELATED"/>
    <property type="match status" value="1"/>
</dbReference>
<feature type="signal peptide" evidence="1">
    <location>
        <begin position="1"/>
        <end position="24"/>
    </location>
</feature>
<dbReference type="EMBL" id="QAOQ01000003">
    <property type="protein sequence ID" value="PTQ98283.1"/>
    <property type="molecule type" value="Genomic_DNA"/>
</dbReference>
<proteinExistence type="predicted"/>
<dbReference type="Pfam" id="PF02585">
    <property type="entry name" value="PIG-L"/>
    <property type="match status" value="1"/>
</dbReference>
<accession>A0A2T5JBP1</accession>
<comment type="caution">
    <text evidence="2">The sequence shown here is derived from an EMBL/GenBank/DDBJ whole genome shotgun (WGS) entry which is preliminary data.</text>
</comment>
<organism evidence="2 3">
    <name type="scientific">Mucilaginibacter yixingensis</name>
    <dbReference type="NCBI Taxonomy" id="1295612"/>
    <lineage>
        <taxon>Bacteria</taxon>
        <taxon>Pseudomonadati</taxon>
        <taxon>Bacteroidota</taxon>
        <taxon>Sphingobacteriia</taxon>
        <taxon>Sphingobacteriales</taxon>
        <taxon>Sphingobacteriaceae</taxon>
        <taxon>Mucilaginibacter</taxon>
    </lineage>
</organism>
<keyword evidence="3" id="KW-1185">Reference proteome</keyword>
<dbReference type="RefSeq" id="WP_107828454.1">
    <property type="nucleotide sequence ID" value="NZ_CP160205.1"/>
</dbReference>
<dbReference type="InterPro" id="IPR003737">
    <property type="entry name" value="GlcNAc_PI_deacetylase-related"/>
</dbReference>
<dbReference type="GO" id="GO:0016811">
    <property type="term" value="F:hydrolase activity, acting on carbon-nitrogen (but not peptide) bonds, in linear amides"/>
    <property type="evidence" value="ECO:0007669"/>
    <property type="project" value="TreeGrafter"/>
</dbReference>
<evidence type="ECO:0000256" key="1">
    <source>
        <dbReference type="SAM" id="SignalP"/>
    </source>
</evidence>
<dbReference type="Gene3D" id="3.40.50.10320">
    <property type="entry name" value="LmbE-like"/>
    <property type="match status" value="1"/>
</dbReference>
<name>A0A2T5JBP1_9SPHI</name>
<dbReference type="InterPro" id="IPR024078">
    <property type="entry name" value="LmbE-like_dom_sf"/>
</dbReference>
<evidence type="ECO:0000313" key="3">
    <source>
        <dbReference type="Proteomes" id="UP000244168"/>
    </source>
</evidence>
<dbReference type="SUPFAM" id="SSF102588">
    <property type="entry name" value="LmbE-like"/>
    <property type="match status" value="1"/>
</dbReference>
<evidence type="ECO:0000313" key="2">
    <source>
        <dbReference type="EMBL" id="PTQ98283.1"/>
    </source>
</evidence>
<feature type="chain" id="PRO_5015463461" evidence="1">
    <location>
        <begin position="25"/>
        <end position="309"/>
    </location>
</feature>